<keyword evidence="3" id="KW-1185">Reference proteome</keyword>
<gene>
    <name evidence="2" type="ORF">DNTS_018865</name>
</gene>
<reference evidence="2 3" key="1">
    <citation type="journal article" date="2019" name="Sci. Data">
        <title>Hybrid genome assembly and annotation of Danionella translucida.</title>
        <authorList>
            <person name="Kadobianskyi M."/>
            <person name="Schulze L."/>
            <person name="Schuelke M."/>
            <person name="Judkewitz B."/>
        </authorList>
    </citation>
    <scope>NUCLEOTIDE SEQUENCE [LARGE SCALE GENOMIC DNA]</scope>
    <source>
        <strain evidence="2 3">Bolton</strain>
    </source>
</reference>
<proteinExistence type="predicted"/>
<feature type="compositionally biased region" description="Polar residues" evidence="1">
    <location>
        <begin position="68"/>
        <end position="86"/>
    </location>
</feature>
<organism evidence="2 3">
    <name type="scientific">Danionella cerebrum</name>
    <dbReference type="NCBI Taxonomy" id="2873325"/>
    <lineage>
        <taxon>Eukaryota</taxon>
        <taxon>Metazoa</taxon>
        <taxon>Chordata</taxon>
        <taxon>Craniata</taxon>
        <taxon>Vertebrata</taxon>
        <taxon>Euteleostomi</taxon>
        <taxon>Actinopterygii</taxon>
        <taxon>Neopterygii</taxon>
        <taxon>Teleostei</taxon>
        <taxon>Ostariophysi</taxon>
        <taxon>Cypriniformes</taxon>
        <taxon>Danionidae</taxon>
        <taxon>Danioninae</taxon>
        <taxon>Danionella</taxon>
    </lineage>
</organism>
<evidence type="ECO:0000256" key="1">
    <source>
        <dbReference type="SAM" id="MobiDB-lite"/>
    </source>
</evidence>
<feature type="region of interest" description="Disordered" evidence="1">
    <location>
        <begin position="63"/>
        <end position="87"/>
    </location>
</feature>
<protein>
    <submittedName>
        <fullName evidence="2">Uncharacterized protein</fullName>
    </submittedName>
</protein>
<evidence type="ECO:0000313" key="3">
    <source>
        <dbReference type="Proteomes" id="UP000316079"/>
    </source>
</evidence>
<sequence length="132" mass="15161">MSEHTLIRFGSFSLQYAPELVSRTEDHRRVSKSAIIWQLGSRDLSLVTMEASIPAAVEKKECKPSALDGSSFSEVPKKSSPSSLSREWQHLRDFSPLKWRKRFQFYTFMKEFGGLPLSRKEKDEGFSGELEE</sequence>
<comment type="caution">
    <text evidence="2">The sequence shown here is derived from an EMBL/GenBank/DDBJ whole genome shotgun (WGS) entry which is preliminary data.</text>
</comment>
<dbReference type="EMBL" id="SRMA01026046">
    <property type="protein sequence ID" value="TRY88434.1"/>
    <property type="molecule type" value="Genomic_DNA"/>
</dbReference>
<dbReference type="Proteomes" id="UP000316079">
    <property type="component" value="Unassembled WGS sequence"/>
</dbReference>
<evidence type="ECO:0000313" key="2">
    <source>
        <dbReference type="EMBL" id="TRY88434.1"/>
    </source>
</evidence>
<dbReference type="AlphaFoldDB" id="A0A553QES0"/>
<name>A0A553QES0_9TELE</name>
<accession>A0A553QES0</accession>